<name>A0A3B0VWA8_9ZZZZ</name>
<dbReference type="SUPFAM" id="SSF51161">
    <property type="entry name" value="Trimeric LpxA-like enzymes"/>
    <property type="match status" value="1"/>
</dbReference>
<evidence type="ECO:0000313" key="2">
    <source>
        <dbReference type="EMBL" id="VAW47938.1"/>
    </source>
</evidence>
<accession>A0A3B0VWA8</accession>
<dbReference type="EMBL" id="UOFA01000377">
    <property type="protein sequence ID" value="VAW47938.1"/>
    <property type="molecule type" value="Genomic_DNA"/>
</dbReference>
<feature type="domain" description="UDP-3-O-[3-hydroxymyristoyl] glucosamine N-acyltransferase non-repeat region" evidence="1">
    <location>
        <begin position="21"/>
        <end position="88"/>
    </location>
</feature>
<dbReference type="Gene3D" id="3.40.1390.10">
    <property type="entry name" value="MurE/MurF, N-terminal domain"/>
    <property type="match status" value="1"/>
</dbReference>
<dbReference type="GO" id="GO:0009245">
    <property type="term" value="P:lipid A biosynthetic process"/>
    <property type="evidence" value="ECO:0007669"/>
    <property type="project" value="InterPro"/>
</dbReference>
<reference evidence="2" key="1">
    <citation type="submission" date="2018-06" db="EMBL/GenBank/DDBJ databases">
        <authorList>
            <person name="Zhirakovskaya E."/>
        </authorList>
    </citation>
    <scope>NUCLEOTIDE SEQUENCE</scope>
</reference>
<gene>
    <name evidence="2" type="ORF">MNBD_GAMMA02-1072</name>
</gene>
<dbReference type="AlphaFoldDB" id="A0A3B0VWA8"/>
<sequence length="119" mass="12964">MMKTLAELAASQQLTFQGDGDTELHSVGTLEHATENQISFLANSSYTQYLNSTQAGAVILNSEMAQKYQGNALIAEDPYLSFAYIAQLFEQLRAPTISQKPNIHPSAVTELTEPLDASI</sequence>
<dbReference type="InterPro" id="IPR011004">
    <property type="entry name" value="Trimer_LpxA-like_sf"/>
</dbReference>
<proteinExistence type="predicted"/>
<dbReference type="Pfam" id="PF04613">
    <property type="entry name" value="LpxD"/>
    <property type="match status" value="1"/>
</dbReference>
<dbReference type="GO" id="GO:0016020">
    <property type="term" value="C:membrane"/>
    <property type="evidence" value="ECO:0007669"/>
    <property type="project" value="GOC"/>
</dbReference>
<organism evidence="2">
    <name type="scientific">hydrothermal vent metagenome</name>
    <dbReference type="NCBI Taxonomy" id="652676"/>
    <lineage>
        <taxon>unclassified sequences</taxon>
        <taxon>metagenomes</taxon>
        <taxon>ecological metagenomes</taxon>
    </lineage>
</organism>
<dbReference type="GO" id="GO:0016747">
    <property type="term" value="F:acyltransferase activity, transferring groups other than amino-acyl groups"/>
    <property type="evidence" value="ECO:0007669"/>
    <property type="project" value="InterPro"/>
</dbReference>
<dbReference type="InterPro" id="IPR020573">
    <property type="entry name" value="UDP_GlcNAc_AcTrfase_non-rep"/>
</dbReference>
<evidence type="ECO:0000259" key="1">
    <source>
        <dbReference type="Pfam" id="PF04613"/>
    </source>
</evidence>
<feature type="non-terminal residue" evidence="2">
    <location>
        <position position="119"/>
    </location>
</feature>
<protein>
    <recommendedName>
        <fullName evidence="1">UDP-3-O-[3-hydroxymyristoyl] glucosamine N-acyltransferase non-repeat region domain-containing protein</fullName>
    </recommendedName>
</protein>